<evidence type="ECO:0000313" key="1">
    <source>
        <dbReference type="EMBL" id="GAX56454.1"/>
    </source>
</evidence>
<protein>
    <recommendedName>
        <fullName evidence="3">Integrase</fullName>
    </recommendedName>
</protein>
<dbReference type="RefSeq" id="WP_235613830.1">
    <property type="nucleotide sequence ID" value="NZ_BDQI01000026.1"/>
</dbReference>
<dbReference type="GO" id="GO:0003677">
    <property type="term" value="F:DNA binding"/>
    <property type="evidence" value="ECO:0007669"/>
    <property type="project" value="InterPro"/>
</dbReference>
<evidence type="ECO:0008006" key="3">
    <source>
        <dbReference type="Google" id="ProtNLM"/>
    </source>
</evidence>
<sequence>MRSRLRRALELLDWLDEHGIALGELAQPELEMWLEEGAVERREVRAIVTWARGRGLVGELVVPRARIAAPSVFIMDEEQAEQLHRCLSDDALPLDVRTAGALTLLFGLQHTKLLELTVHDVIDDNAMVALNLAGHRLPLPPEVARLVRALRDPCQARWQLDQTASTTPWLFPGQEPARPLGATYLNLKLRRYGIAPRPGRNNARLALATDLPASVLANFTGTSISNATRWTGYARRDWLDYIASRTQI</sequence>
<proteinExistence type="predicted"/>
<keyword evidence="2" id="KW-1185">Reference proteome</keyword>
<evidence type="ECO:0000313" key="2">
    <source>
        <dbReference type="Proteomes" id="UP000217446"/>
    </source>
</evidence>
<accession>A0A250VQU6</accession>
<dbReference type="EMBL" id="BDQI01000026">
    <property type="protein sequence ID" value="GAX56454.1"/>
    <property type="molecule type" value="Genomic_DNA"/>
</dbReference>
<reference evidence="2" key="1">
    <citation type="submission" date="2017-05" db="EMBL/GenBank/DDBJ databases">
        <title>Streptomyces olivochromogenes NBRC 3561 whole genome shotgun sequence.</title>
        <authorList>
            <person name="Dohra H."/>
            <person name="Kodani S."/>
        </authorList>
    </citation>
    <scope>NUCLEOTIDE SEQUENCE [LARGE SCALE GENOMIC DNA]</scope>
    <source>
        <strain evidence="2">NBRC 3561</strain>
    </source>
</reference>
<name>A0A250VQU6_STROL</name>
<organism evidence="1 2">
    <name type="scientific">Streptomyces olivochromogenes</name>
    <dbReference type="NCBI Taxonomy" id="1963"/>
    <lineage>
        <taxon>Bacteria</taxon>
        <taxon>Bacillati</taxon>
        <taxon>Actinomycetota</taxon>
        <taxon>Actinomycetes</taxon>
        <taxon>Kitasatosporales</taxon>
        <taxon>Streptomycetaceae</taxon>
        <taxon>Streptomyces</taxon>
    </lineage>
</organism>
<dbReference type="SUPFAM" id="SSF56349">
    <property type="entry name" value="DNA breaking-rejoining enzymes"/>
    <property type="match status" value="1"/>
</dbReference>
<dbReference type="InterPro" id="IPR011010">
    <property type="entry name" value="DNA_brk_join_enz"/>
</dbReference>
<dbReference type="Proteomes" id="UP000217446">
    <property type="component" value="Unassembled WGS sequence"/>
</dbReference>
<gene>
    <name evidence="1" type="ORF">SO3561_08022</name>
</gene>
<dbReference type="AlphaFoldDB" id="A0A250VQU6"/>
<comment type="caution">
    <text evidence="1">The sequence shown here is derived from an EMBL/GenBank/DDBJ whole genome shotgun (WGS) entry which is preliminary data.</text>
</comment>